<dbReference type="eggNOG" id="KOG0365">
    <property type="taxonomic scope" value="Eukaryota"/>
</dbReference>
<keyword evidence="10" id="KW-0443">Lipid metabolism</keyword>
<evidence type="ECO:0000256" key="10">
    <source>
        <dbReference type="ARBA" id="ARBA00023098"/>
    </source>
</evidence>
<evidence type="ECO:0000256" key="13">
    <source>
        <dbReference type="ARBA" id="ARBA00064192"/>
    </source>
</evidence>
<evidence type="ECO:0000256" key="7">
    <source>
        <dbReference type="ARBA" id="ARBA00022723"/>
    </source>
</evidence>
<comment type="function">
    <text evidence="12">Essential subunit of the farnesyltransferase complex. Catalyzes the transfer of a farnesyl moiety from farnesyl diphosphate to a cysteine at the fourth position from the C-terminus of several proteins having the C-terminal sequence Cys-aliphatic-aliphatic-X.</text>
</comment>
<evidence type="ECO:0000256" key="14">
    <source>
        <dbReference type="RuleBase" id="RU365056"/>
    </source>
</evidence>
<dbReference type="Gene3D" id="1.50.10.20">
    <property type="match status" value="1"/>
</dbReference>
<keyword evidence="7 14" id="KW-0479">Metal-binding</keyword>
<dbReference type="SUPFAM" id="SSF48239">
    <property type="entry name" value="Terpenoid cyclases/Protein prenyltransferases"/>
    <property type="match status" value="1"/>
</dbReference>
<proteinExistence type="inferred from homology"/>
<accession>A0A1X7VQZ4</accession>
<dbReference type="InterPro" id="IPR026872">
    <property type="entry name" value="FTB"/>
</dbReference>
<dbReference type="Pfam" id="PF00432">
    <property type="entry name" value="Prenyltrans"/>
    <property type="match status" value="1"/>
</dbReference>
<comment type="similarity">
    <text evidence="1 14">Belongs to the protein prenyltransferase subunit beta family.</text>
</comment>
<dbReference type="CDD" id="cd02893">
    <property type="entry name" value="FTase"/>
    <property type="match status" value="1"/>
</dbReference>
<sequence length="408" mass="46057">MADWRKKFSSLSLSNDGLATKSSQEQERCEASVAKLFKSYRDNPEAEKIYLFREIHIAYLESGIRKLPYHFECLDASRPWLCYWILHSLSLLEHEISQDLTRDIIDFLRRCQSPHGGFGGGPGQLPHLAPTYAAVLALCILGTKEAYDIIDRPSLQLFLSQMHQPDGSFIMHFDGEVDVRGVYCALVPAILTNTLTDDMISGTADWVASCQTYEGSFSAVPGTEGHGGYAFCAFASLLLLKKQNLCDIHQLLKWACHRQMSVEGGFQGRTNKLVDGCYSFWVGGLFPLIYMSLKHSGDKGLQDNLWHFHQESLQEYILYCCQYPRGGLMDKPGKGRDYYHTCYCLSGLSVSQHCFGGNETINITDNKKDLLISTHPLFNIPVDKVDQAMEYFTQAPKISILQQTERKT</sequence>
<protein>
    <recommendedName>
        <fullName evidence="3 14">Protein farnesyltransferase subunit beta</fullName>
        <shortName evidence="14">FTase-beta</shortName>
        <ecNumber evidence="2 14">2.5.1.58</ecNumber>
    </recommendedName>
</protein>
<evidence type="ECO:0000256" key="8">
    <source>
        <dbReference type="ARBA" id="ARBA00022737"/>
    </source>
</evidence>
<keyword evidence="6 14" id="KW-0808">Transferase</keyword>
<dbReference type="AlphaFoldDB" id="A0A1X7VQZ4"/>
<evidence type="ECO:0000256" key="4">
    <source>
        <dbReference type="ARBA" id="ARBA00022553"/>
    </source>
</evidence>
<dbReference type="GO" id="GO:0097354">
    <property type="term" value="P:prenylation"/>
    <property type="evidence" value="ECO:0007669"/>
    <property type="project" value="UniProtKB-UniRule"/>
</dbReference>
<evidence type="ECO:0000313" key="17">
    <source>
        <dbReference type="Proteomes" id="UP000007879"/>
    </source>
</evidence>
<organism evidence="16">
    <name type="scientific">Amphimedon queenslandica</name>
    <name type="common">Sponge</name>
    <dbReference type="NCBI Taxonomy" id="400682"/>
    <lineage>
        <taxon>Eukaryota</taxon>
        <taxon>Metazoa</taxon>
        <taxon>Porifera</taxon>
        <taxon>Demospongiae</taxon>
        <taxon>Heteroscleromorpha</taxon>
        <taxon>Haplosclerida</taxon>
        <taxon>Niphatidae</taxon>
        <taxon>Amphimedon</taxon>
    </lineage>
</organism>
<gene>
    <name evidence="16" type="primary">100635380</name>
</gene>
<dbReference type="FunCoup" id="A0A1X7VQZ4">
    <property type="interactions" value="711"/>
</dbReference>
<evidence type="ECO:0000313" key="16">
    <source>
        <dbReference type="EnsemblMetazoa" id="Aqu2.1.42771_001"/>
    </source>
</evidence>
<dbReference type="STRING" id="400682.A0A1X7VQZ4"/>
<dbReference type="GO" id="GO:0006629">
    <property type="term" value="P:lipid metabolic process"/>
    <property type="evidence" value="ECO:0007669"/>
    <property type="project" value="UniProtKB-KW"/>
</dbReference>
<name>A0A1X7VQZ4_AMPQE</name>
<dbReference type="EC" id="2.5.1.58" evidence="2 14"/>
<dbReference type="GO" id="GO:0004660">
    <property type="term" value="F:protein farnesyltransferase activity"/>
    <property type="evidence" value="ECO:0007669"/>
    <property type="project" value="UniProtKB-UniRule"/>
</dbReference>
<dbReference type="PANTHER" id="PTHR11774">
    <property type="entry name" value="GERANYLGERANYL TRANSFERASE TYPE BETA SUBUNIT"/>
    <property type="match status" value="1"/>
</dbReference>
<evidence type="ECO:0000256" key="1">
    <source>
        <dbReference type="ARBA" id="ARBA00010497"/>
    </source>
</evidence>
<evidence type="ECO:0000256" key="2">
    <source>
        <dbReference type="ARBA" id="ARBA00012702"/>
    </source>
</evidence>
<keyword evidence="4" id="KW-0597">Phosphoprotein</keyword>
<evidence type="ECO:0000256" key="5">
    <source>
        <dbReference type="ARBA" id="ARBA00022602"/>
    </source>
</evidence>
<evidence type="ECO:0000256" key="11">
    <source>
        <dbReference type="ARBA" id="ARBA00050225"/>
    </source>
</evidence>
<reference evidence="17" key="1">
    <citation type="journal article" date="2010" name="Nature">
        <title>The Amphimedon queenslandica genome and the evolution of animal complexity.</title>
        <authorList>
            <person name="Srivastava M."/>
            <person name="Simakov O."/>
            <person name="Chapman J."/>
            <person name="Fahey B."/>
            <person name="Gauthier M.E."/>
            <person name="Mitros T."/>
            <person name="Richards G.S."/>
            <person name="Conaco C."/>
            <person name="Dacre M."/>
            <person name="Hellsten U."/>
            <person name="Larroux C."/>
            <person name="Putnam N.H."/>
            <person name="Stanke M."/>
            <person name="Adamska M."/>
            <person name="Darling A."/>
            <person name="Degnan S.M."/>
            <person name="Oakley T.H."/>
            <person name="Plachetzki D.C."/>
            <person name="Zhai Y."/>
            <person name="Adamski M."/>
            <person name="Calcino A."/>
            <person name="Cummins S.F."/>
            <person name="Goodstein D.M."/>
            <person name="Harris C."/>
            <person name="Jackson D.J."/>
            <person name="Leys S.P."/>
            <person name="Shu S."/>
            <person name="Woodcroft B.J."/>
            <person name="Vervoort M."/>
            <person name="Kosik K.S."/>
            <person name="Manning G."/>
            <person name="Degnan B.M."/>
            <person name="Rokhsar D.S."/>
        </authorList>
    </citation>
    <scope>NUCLEOTIDE SEQUENCE [LARGE SCALE GENOMIC DNA]</scope>
</reference>
<dbReference type="EnsemblMetazoa" id="Aqu2.1.42771_001">
    <property type="protein sequence ID" value="Aqu2.1.42771_001"/>
    <property type="gene ID" value="Aqu2.1.42771"/>
</dbReference>
<comment type="subunit">
    <text evidence="14">Heterodimer of an alpha and a beta subunit.</text>
</comment>
<dbReference type="InParanoid" id="A0A1X7VQZ4"/>
<keyword evidence="8" id="KW-0677">Repeat</keyword>
<dbReference type="KEGG" id="aqu:100635380"/>
<comment type="function">
    <text evidence="14">Catalyzes the transfer of a farnesyl moiety from farnesyl diphosphate to a cysteine at the fourth position from the C-terminus of several proteins. The beta subunit is responsible for peptide-binding.</text>
</comment>
<comment type="cofactor">
    <cofactor evidence="14">
        <name>Zn(2+)</name>
        <dbReference type="ChEBI" id="CHEBI:29105"/>
    </cofactor>
    <text evidence="14">Binds 1 zinc ion per subunit.</text>
</comment>
<reference evidence="16" key="2">
    <citation type="submission" date="2017-05" db="UniProtKB">
        <authorList>
            <consortium name="EnsemblMetazoa"/>
        </authorList>
    </citation>
    <scope>IDENTIFICATION</scope>
</reference>
<evidence type="ECO:0000256" key="3">
    <source>
        <dbReference type="ARBA" id="ARBA00015798"/>
    </source>
</evidence>
<keyword evidence="5 14" id="KW-0637">Prenyltransferase</keyword>
<dbReference type="EnsemblMetazoa" id="XM_003383048.3">
    <property type="protein sequence ID" value="XP_003383096.1"/>
    <property type="gene ID" value="LOC100635380"/>
</dbReference>
<evidence type="ECO:0000256" key="9">
    <source>
        <dbReference type="ARBA" id="ARBA00022833"/>
    </source>
</evidence>
<dbReference type="InterPro" id="IPR001330">
    <property type="entry name" value="Prenyltrans"/>
</dbReference>
<feature type="domain" description="Prenyltransferase alpha-alpha toroid" evidence="15">
    <location>
        <begin position="51"/>
        <end position="380"/>
    </location>
</feature>
<dbReference type="InterPro" id="IPR008930">
    <property type="entry name" value="Terpenoid_cyclase/PrenylTrfase"/>
</dbReference>
<dbReference type="GO" id="GO:0008270">
    <property type="term" value="F:zinc ion binding"/>
    <property type="evidence" value="ECO:0007669"/>
    <property type="project" value="UniProtKB-UniRule"/>
</dbReference>
<comment type="catalytic activity">
    <reaction evidence="11">
        <text>L-cysteinyl-[protein] + (2E,6E)-farnesyl diphosphate = S-(2E,6E)-farnesyl-L-cysteinyl-[protein] + diphosphate</text>
        <dbReference type="Rhea" id="RHEA:13345"/>
        <dbReference type="Rhea" id="RHEA-COMP:10131"/>
        <dbReference type="Rhea" id="RHEA-COMP:11535"/>
        <dbReference type="ChEBI" id="CHEBI:29950"/>
        <dbReference type="ChEBI" id="CHEBI:33019"/>
        <dbReference type="ChEBI" id="CHEBI:86019"/>
        <dbReference type="ChEBI" id="CHEBI:175763"/>
        <dbReference type="EC" id="2.5.1.58"/>
    </reaction>
</comment>
<dbReference type="OMA" id="WCIYWIL"/>
<comment type="subunit">
    <text evidence="13">Heterodimer of FNTA and FNTB.</text>
</comment>
<keyword evidence="17" id="KW-1185">Reference proteome</keyword>
<dbReference type="InterPro" id="IPR045089">
    <property type="entry name" value="PGGT1B-like"/>
</dbReference>
<evidence type="ECO:0000259" key="15">
    <source>
        <dbReference type="Pfam" id="PF00432"/>
    </source>
</evidence>
<dbReference type="GO" id="GO:0005965">
    <property type="term" value="C:protein farnesyltransferase complex"/>
    <property type="evidence" value="ECO:0007669"/>
    <property type="project" value="UniProtKB-UniRule"/>
</dbReference>
<dbReference type="Proteomes" id="UP000007879">
    <property type="component" value="Unassembled WGS sequence"/>
</dbReference>
<dbReference type="PANTHER" id="PTHR11774:SF6">
    <property type="entry name" value="PROTEIN FARNESYLTRANSFERASE SUBUNIT BETA"/>
    <property type="match status" value="1"/>
</dbReference>
<dbReference type="FunFam" id="1.50.10.20:FF:000007">
    <property type="entry name" value="Protein farnesyltransferase subunit beta"/>
    <property type="match status" value="1"/>
</dbReference>
<dbReference type="OrthoDB" id="10261146at2759"/>
<evidence type="ECO:0000256" key="6">
    <source>
        <dbReference type="ARBA" id="ARBA00022679"/>
    </source>
</evidence>
<evidence type="ECO:0000256" key="12">
    <source>
        <dbReference type="ARBA" id="ARBA00055850"/>
    </source>
</evidence>
<keyword evidence="9 14" id="KW-0862">Zinc</keyword>